<evidence type="ECO:0000256" key="6">
    <source>
        <dbReference type="SAM" id="Phobius"/>
    </source>
</evidence>
<evidence type="ECO:0000313" key="8">
    <source>
        <dbReference type="Proteomes" id="UP001318040"/>
    </source>
</evidence>
<dbReference type="Gene3D" id="1.20.1250.20">
    <property type="entry name" value="MFS general substrate transporter like domains"/>
    <property type="match status" value="1"/>
</dbReference>
<name>A0AAJ7WL56_PETMA</name>
<dbReference type="SUPFAM" id="SSF103473">
    <property type="entry name" value="MFS general substrate transporter"/>
    <property type="match status" value="1"/>
</dbReference>
<organism evidence="8 9">
    <name type="scientific">Petromyzon marinus</name>
    <name type="common">Sea lamprey</name>
    <dbReference type="NCBI Taxonomy" id="7757"/>
    <lineage>
        <taxon>Eukaryota</taxon>
        <taxon>Metazoa</taxon>
        <taxon>Chordata</taxon>
        <taxon>Craniata</taxon>
        <taxon>Vertebrata</taxon>
        <taxon>Cyclostomata</taxon>
        <taxon>Hyperoartia</taxon>
        <taxon>Petromyzontiformes</taxon>
        <taxon>Petromyzontidae</taxon>
        <taxon>Petromyzon</taxon>
    </lineage>
</organism>
<evidence type="ECO:0000256" key="4">
    <source>
        <dbReference type="ARBA" id="ARBA00023136"/>
    </source>
</evidence>
<keyword evidence="4 6" id="KW-0472">Membrane</keyword>
<gene>
    <name evidence="9" type="primary">LOC116937559</name>
</gene>
<feature type="transmembrane region" description="Helical" evidence="6">
    <location>
        <begin position="530"/>
        <end position="550"/>
    </location>
</feature>
<feature type="compositionally biased region" description="Gly residues" evidence="5">
    <location>
        <begin position="651"/>
        <end position="660"/>
    </location>
</feature>
<sequence length="762" mass="78957">MDYDSVMLRTGGMGRFQWAVLLLTWLPNVPLAFNLLSDAFFTASPRHHCRPGHSGPAPPAAWGKGSADREALLNLTVPWEVDPRRAGARAELLHGVCVPSSSVTSSSVTSVTSSSVSVATNGGPRRRRRQPVPGGAPRGLGRCSHGWEFEAGAEGLTDSIVTTWELVCESKWLVPLEQFSFQVGAVVGCVLTGIAGDRWGRRPVLLASAALVAVAGGAAALAVNPAMFSALRFLEGAALSGVFLALYVLRVEVSDTTHRLRVAMAGDLLLVAGQLLLPGVVLLCRHWRLLQGALAGPFLLVVACWRAIPESTRWLLATQQRLRARVAVQLEATRNGINVEGEDFAELDATLGGRVGTQRHSLRDVGRSKNILKNILILSFTTFIGNAIHHCFERNLRAAVVAIAAAATVTTAAVTTAAVTTAAVTTAAVTTTTSATAAAAATATTATYFSGAGARAAACLAVWAAAGRLGRRATLLLAAVGTGGVSLLQLALAQYLPVALVTLLSVLGLFSSSAMAILSVLFAAEIIPTVIRATGLGLVLCSGALGRLMVPVMDLHDNRGSFLFHVVLASLAVLAVLAIMLLPESKRKRLPDDLRQGDRYRRPPLFTATSFTFAGGDRGRGGGDDGGRDGGRDDRDGGRRRLGDVPLLAGAAGGGGGGGFAFLPADDDDDDAGADADAVAGADADDGVGPAGMRGGDRRLALEGHVVEAALLPPPPAPPGRSHVPETGAGRGASGGRRRRGEVKQGPGAVLTTRSPARHTSK</sequence>
<feature type="region of interest" description="Disordered" evidence="5">
    <location>
        <begin position="609"/>
        <end position="696"/>
    </location>
</feature>
<dbReference type="Pfam" id="PF00083">
    <property type="entry name" value="Sugar_tr"/>
    <property type="match status" value="1"/>
</dbReference>
<feature type="transmembrane region" description="Helical" evidence="6">
    <location>
        <begin position="261"/>
        <end position="283"/>
    </location>
</feature>
<evidence type="ECO:0000256" key="5">
    <source>
        <dbReference type="SAM" id="MobiDB-lite"/>
    </source>
</evidence>
<dbReference type="Proteomes" id="UP001318040">
    <property type="component" value="Unplaced"/>
</dbReference>
<evidence type="ECO:0000256" key="2">
    <source>
        <dbReference type="ARBA" id="ARBA00022692"/>
    </source>
</evidence>
<dbReference type="GO" id="GO:0022857">
    <property type="term" value="F:transmembrane transporter activity"/>
    <property type="evidence" value="ECO:0007669"/>
    <property type="project" value="InterPro"/>
</dbReference>
<feature type="transmembrane region" description="Helical" evidence="6">
    <location>
        <begin position="16"/>
        <end position="36"/>
    </location>
</feature>
<proteinExistence type="predicted"/>
<dbReference type="PANTHER" id="PTHR24064">
    <property type="entry name" value="SOLUTE CARRIER FAMILY 22 MEMBER"/>
    <property type="match status" value="1"/>
</dbReference>
<evidence type="ECO:0000256" key="1">
    <source>
        <dbReference type="ARBA" id="ARBA00004141"/>
    </source>
</evidence>
<feature type="domain" description="Major facilitator superfamily (MFS) profile" evidence="7">
    <location>
        <begin position="101"/>
        <end position="587"/>
    </location>
</feature>
<feature type="transmembrane region" description="Helical" evidence="6">
    <location>
        <begin position="498"/>
        <end position="523"/>
    </location>
</feature>
<protein>
    <submittedName>
        <fullName evidence="9">Solute carrier family 22 member 17-like</fullName>
    </submittedName>
</protein>
<feature type="region of interest" description="Disordered" evidence="5">
    <location>
        <begin position="114"/>
        <end position="139"/>
    </location>
</feature>
<reference evidence="9" key="1">
    <citation type="submission" date="2025-08" db="UniProtKB">
        <authorList>
            <consortium name="RefSeq"/>
        </authorList>
    </citation>
    <scope>IDENTIFICATION</scope>
    <source>
        <tissue evidence="9">Sperm</tissue>
    </source>
</reference>
<feature type="transmembrane region" description="Helical" evidence="6">
    <location>
        <begin position="229"/>
        <end position="249"/>
    </location>
</feature>
<feature type="compositionally biased region" description="Basic and acidic residues" evidence="5">
    <location>
        <begin position="617"/>
        <end position="643"/>
    </location>
</feature>
<accession>A0AAJ7WL56</accession>
<evidence type="ECO:0000256" key="3">
    <source>
        <dbReference type="ARBA" id="ARBA00022989"/>
    </source>
</evidence>
<dbReference type="GO" id="GO:0016020">
    <property type="term" value="C:membrane"/>
    <property type="evidence" value="ECO:0007669"/>
    <property type="project" value="UniProtKB-SubCell"/>
</dbReference>
<keyword evidence="3 6" id="KW-1133">Transmembrane helix</keyword>
<feature type="transmembrane region" description="Helical" evidence="6">
    <location>
        <begin position="204"/>
        <end position="223"/>
    </location>
</feature>
<feature type="transmembrane region" description="Helical" evidence="6">
    <location>
        <begin position="473"/>
        <end position="492"/>
    </location>
</feature>
<dbReference type="KEGG" id="pmrn:116937559"/>
<evidence type="ECO:0000259" key="7">
    <source>
        <dbReference type="PROSITE" id="PS50850"/>
    </source>
</evidence>
<feature type="compositionally biased region" description="Acidic residues" evidence="5">
    <location>
        <begin position="665"/>
        <end position="674"/>
    </location>
</feature>
<comment type="subcellular location">
    <subcellularLocation>
        <location evidence="1">Membrane</location>
        <topology evidence="1">Multi-pass membrane protein</topology>
    </subcellularLocation>
</comment>
<keyword evidence="2 6" id="KW-0812">Transmembrane</keyword>
<dbReference type="InterPro" id="IPR005828">
    <property type="entry name" value="MFS_sugar_transport-like"/>
</dbReference>
<feature type="transmembrane region" description="Helical" evidence="6">
    <location>
        <begin position="562"/>
        <end position="582"/>
    </location>
</feature>
<feature type="transmembrane region" description="Helical" evidence="6">
    <location>
        <begin position="289"/>
        <end position="308"/>
    </location>
</feature>
<evidence type="ECO:0000313" key="9">
    <source>
        <dbReference type="RefSeq" id="XP_032800588.1"/>
    </source>
</evidence>
<dbReference type="InterPro" id="IPR020846">
    <property type="entry name" value="MFS_dom"/>
</dbReference>
<dbReference type="AlphaFoldDB" id="A0AAJ7WL56"/>
<dbReference type="PROSITE" id="PS50850">
    <property type="entry name" value="MFS"/>
    <property type="match status" value="1"/>
</dbReference>
<feature type="region of interest" description="Disordered" evidence="5">
    <location>
        <begin position="710"/>
        <end position="762"/>
    </location>
</feature>
<keyword evidence="8" id="KW-1185">Reference proteome</keyword>
<dbReference type="InterPro" id="IPR036259">
    <property type="entry name" value="MFS_trans_sf"/>
</dbReference>
<dbReference type="RefSeq" id="XP_032800588.1">
    <property type="nucleotide sequence ID" value="XM_032944697.1"/>
</dbReference>